<dbReference type="InterPro" id="IPR007630">
    <property type="entry name" value="RNA_pol_sigma70_r4"/>
</dbReference>
<dbReference type="Pfam" id="PF04851">
    <property type="entry name" value="ResIII"/>
    <property type="match status" value="1"/>
</dbReference>
<dbReference type="AlphaFoldDB" id="A0A7C8FWM6"/>
<dbReference type="GO" id="GO:0005524">
    <property type="term" value="F:ATP binding"/>
    <property type="evidence" value="ECO:0007669"/>
    <property type="project" value="InterPro"/>
</dbReference>
<dbReference type="InterPro" id="IPR027417">
    <property type="entry name" value="P-loop_NTPase"/>
</dbReference>
<dbReference type="InterPro" id="IPR000943">
    <property type="entry name" value="RNA_pol_sigma70"/>
</dbReference>
<accession>A0A7C8FWM6</accession>
<evidence type="ECO:0000256" key="2">
    <source>
        <dbReference type="ARBA" id="ARBA00023082"/>
    </source>
</evidence>
<dbReference type="InterPro" id="IPR013324">
    <property type="entry name" value="RNA_pol_sigma_r3/r4-like"/>
</dbReference>
<evidence type="ECO:0000313" key="7">
    <source>
        <dbReference type="EMBL" id="KAB1631364.1"/>
    </source>
</evidence>
<dbReference type="InterPro" id="IPR013325">
    <property type="entry name" value="RNA_pol_sigma_r2"/>
</dbReference>
<keyword evidence="3" id="KW-0238">DNA-binding</keyword>
<dbReference type="Pfam" id="PF04542">
    <property type="entry name" value="Sigma70_r2"/>
    <property type="match status" value="1"/>
</dbReference>
<dbReference type="PROSITE" id="PS00715">
    <property type="entry name" value="SIGMA70_1"/>
    <property type="match status" value="1"/>
</dbReference>
<dbReference type="PRINTS" id="PR00046">
    <property type="entry name" value="SIGMA70FCT"/>
</dbReference>
<dbReference type="Pfam" id="PF04545">
    <property type="entry name" value="Sigma70_r4"/>
    <property type="match status" value="1"/>
</dbReference>
<dbReference type="InterPro" id="IPR001650">
    <property type="entry name" value="Helicase_C-like"/>
</dbReference>
<keyword evidence="2" id="KW-0731">Sigma factor</keyword>
<evidence type="ECO:0000313" key="8">
    <source>
        <dbReference type="Proteomes" id="UP000481339"/>
    </source>
</evidence>
<comment type="caution">
    <text evidence="7">The sequence shown here is derived from an EMBL/GenBank/DDBJ whole genome shotgun (WGS) entry which is preliminary data.</text>
</comment>
<evidence type="ECO:0000256" key="3">
    <source>
        <dbReference type="ARBA" id="ARBA00023125"/>
    </source>
</evidence>
<dbReference type="SMART" id="SM00490">
    <property type="entry name" value="HELICc"/>
    <property type="match status" value="1"/>
</dbReference>
<evidence type="ECO:0000259" key="5">
    <source>
        <dbReference type="PROSITE" id="PS51192"/>
    </source>
</evidence>
<name>A0A7C8FWM6_9MICO</name>
<dbReference type="SUPFAM" id="SSF88946">
    <property type="entry name" value="Sigma2 domain of RNA polymerase sigma factors"/>
    <property type="match status" value="1"/>
</dbReference>
<dbReference type="OrthoDB" id="9776021at2"/>
<gene>
    <name evidence="7" type="ORF">F8O02_08330</name>
</gene>
<keyword evidence="8" id="KW-1185">Reference proteome</keyword>
<dbReference type="GO" id="GO:0003677">
    <property type="term" value="F:DNA binding"/>
    <property type="evidence" value="ECO:0007669"/>
    <property type="project" value="UniProtKB-KW"/>
</dbReference>
<dbReference type="InterPro" id="IPR014001">
    <property type="entry name" value="Helicase_ATP-bd"/>
</dbReference>
<protein>
    <submittedName>
        <fullName evidence="7">Sigma-70 family RNA polymerase sigma factor</fullName>
    </submittedName>
</protein>
<dbReference type="SUPFAM" id="SSF88659">
    <property type="entry name" value="Sigma3 and sigma4 domains of RNA polymerase sigma factors"/>
    <property type="match status" value="1"/>
</dbReference>
<dbReference type="Gene3D" id="1.10.10.10">
    <property type="entry name" value="Winged helix-like DNA-binding domain superfamily/Winged helix DNA-binding domain"/>
    <property type="match status" value="1"/>
</dbReference>
<dbReference type="InterPro" id="IPR036388">
    <property type="entry name" value="WH-like_DNA-bd_sf"/>
</dbReference>
<dbReference type="GO" id="GO:0006352">
    <property type="term" value="P:DNA-templated transcription initiation"/>
    <property type="evidence" value="ECO:0007669"/>
    <property type="project" value="InterPro"/>
</dbReference>
<dbReference type="NCBIfam" id="TIGR02937">
    <property type="entry name" value="sigma70-ECF"/>
    <property type="match status" value="1"/>
</dbReference>
<evidence type="ECO:0000259" key="6">
    <source>
        <dbReference type="PROSITE" id="PS51194"/>
    </source>
</evidence>
<organism evidence="7 8">
    <name type="scientific">Pseudoclavibacter caeni</name>
    <dbReference type="NCBI Taxonomy" id="908846"/>
    <lineage>
        <taxon>Bacteria</taxon>
        <taxon>Bacillati</taxon>
        <taxon>Actinomycetota</taxon>
        <taxon>Actinomycetes</taxon>
        <taxon>Micrococcales</taxon>
        <taxon>Microbacteriaceae</taxon>
        <taxon>Pseudoclavibacter</taxon>
    </lineage>
</organism>
<keyword evidence="4" id="KW-0804">Transcription</keyword>
<dbReference type="EMBL" id="WBKA01000007">
    <property type="protein sequence ID" value="KAB1631364.1"/>
    <property type="molecule type" value="Genomic_DNA"/>
</dbReference>
<dbReference type="Gene3D" id="1.10.601.10">
    <property type="entry name" value="RNA Polymerase Primary Sigma Factor"/>
    <property type="match status" value="1"/>
</dbReference>
<dbReference type="Pfam" id="PF00271">
    <property type="entry name" value="Helicase_C"/>
    <property type="match status" value="1"/>
</dbReference>
<dbReference type="PANTHER" id="PTHR30603">
    <property type="entry name" value="RNA POLYMERASE SIGMA FACTOR RPO"/>
    <property type="match status" value="1"/>
</dbReference>
<dbReference type="PANTHER" id="PTHR30603:SF60">
    <property type="entry name" value="RNA POLYMERASE SIGMA FACTOR RPOD"/>
    <property type="match status" value="1"/>
</dbReference>
<evidence type="ECO:0000256" key="1">
    <source>
        <dbReference type="ARBA" id="ARBA00023015"/>
    </source>
</evidence>
<dbReference type="InterPro" id="IPR006935">
    <property type="entry name" value="Helicase/UvrB_N"/>
</dbReference>
<dbReference type="CDD" id="cd17926">
    <property type="entry name" value="DEXHc_RE"/>
    <property type="match status" value="1"/>
</dbReference>
<evidence type="ECO:0000256" key="4">
    <source>
        <dbReference type="ARBA" id="ARBA00023163"/>
    </source>
</evidence>
<feature type="domain" description="Helicase C-terminal" evidence="6">
    <location>
        <begin position="284"/>
        <end position="444"/>
    </location>
</feature>
<dbReference type="PROSITE" id="PS51194">
    <property type="entry name" value="HELICASE_CTER"/>
    <property type="match status" value="1"/>
</dbReference>
<dbReference type="SUPFAM" id="SSF52540">
    <property type="entry name" value="P-loop containing nucleoside triphosphate hydrolases"/>
    <property type="match status" value="1"/>
</dbReference>
<feature type="domain" description="Helicase ATP-binding" evidence="5">
    <location>
        <begin position="14"/>
        <end position="170"/>
    </location>
</feature>
<proteinExistence type="predicted"/>
<dbReference type="Gene3D" id="3.40.50.300">
    <property type="entry name" value="P-loop containing nucleotide triphosphate hydrolases"/>
    <property type="match status" value="2"/>
</dbReference>
<dbReference type="PROSITE" id="PS51192">
    <property type="entry name" value="HELICASE_ATP_BIND_1"/>
    <property type="match status" value="1"/>
</dbReference>
<reference evidence="7 8" key="1">
    <citation type="submission" date="2019-09" db="EMBL/GenBank/DDBJ databases">
        <title>Phylogeny of genus Pseudoclavibacter and closely related genus.</title>
        <authorList>
            <person name="Li Y."/>
        </authorList>
    </citation>
    <scope>NUCLEOTIDE SEQUENCE [LARGE SCALE GENOMIC DNA]</scope>
    <source>
        <strain evidence="7 8">JCM 16921</strain>
    </source>
</reference>
<dbReference type="InterPro" id="IPR050239">
    <property type="entry name" value="Sigma-70_RNA_pol_init_factors"/>
</dbReference>
<dbReference type="InterPro" id="IPR014284">
    <property type="entry name" value="RNA_pol_sigma-70_dom"/>
</dbReference>
<dbReference type="Proteomes" id="UP000481339">
    <property type="component" value="Unassembled WGS sequence"/>
</dbReference>
<dbReference type="SMART" id="SM00487">
    <property type="entry name" value="DEXDc"/>
    <property type="match status" value="1"/>
</dbReference>
<keyword evidence="1" id="KW-0805">Transcription regulation</keyword>
<dbReference type="RefSeq" id="WP_158036780.1">
    <property type="nucleotide sequence ID" value="NZ_JACCFX010000001.1"/>
</dbReference>
<dbReference type="GO" id="GO:0016787">
    <property type="term" value="F:hydrolase activity"/>
    <property type="evidence" value="ECO:0007669"/>
    <property type="project" value="InterPro"/>
</dbReference>
<dbReference type="InterPro" id="IPR007627">
    <property type="entry name" value="RNA_pol_sigma70_r2"/>
</dbReference>
<sequence>MRDQVYRWQSEAFAAWVEHGHRGVVEAVTGAGKTRLGVLAVKAALSAGINVVIMVPTIELLDQWMATLRAALPQQRIGRLGGGGHDDLYGHDLIVGTVHSVARAFMSEGIELLSSSRQGLLVADECHRYAADQFSAALSENFDWRLGLTATYERTDELDQSVLDPFFGGVVFRLWYDRALDDGVIAPFDVALVGVPLDPARRATYDDYSHRLREARRGLQWNLPQRMLTADGDLAVPFPVFLRMVTIWAAADDGSARSRLAATLLNLIGARRRLLADAPAKILALDDLLPAIRAAHGALVFAQTQDAANAATDRLRSAGVEAAATHSGLTREDRHLRLDRFRSREIDVLAAPRVLDEGVDVPDADLGLIIAANHSRRQMVQRLGRIIRRKTPPRAGRLVYLYAIDTVEDPNVAGDEHLSSILRYARRVGWFDSSRDPELLRFLLAEQAVPAREPEQVPEPEFVGLNLPDDSGQGPENRRPGIHVCADALHDHLLRIGRYELLTAEQERALGRCQTQGELAQEALRQERYATRRQRRAFERQGQQARRARERFILSNLRLVVSVAKRYAWQGRAGADVLDLVQEGTIGLIRAVQKFDEERGNKFSTYATWWIRQTITRALADQARTIRLPVHVVETLNSARLEAKRMIFESPELLYQRGGRQRLLAMVAQSVEEDVDKLELFMLRAEPPQSLDAFRWVVESGRIAPGTLADSVIDDAAPGIDDQLCAWEDTAMLNQLLSLLPQRDRLILRARFGLLTGEEETLDAVATRVGVTRERVRQIVNKSLVLLREHAEADGGGHPASPIAHAFVRRRARADADVVMRQRYRRLHAVSD</sequence>
<dbReference type="GO" id="GO:0016987">
    <property type="term" value="F:sigma factor activity"/>
    <property type="evidence" value="ECO:0007669"/>
    <property type="project" value="UniProtKB-KW"/>
</dbReference>